<evidence type="ECO:0000313" key="2">
    <source>
        <dbReference type="Proteomes" id="UP001171111"/>
    </source>
</evidence>
<dbReference type="Proteomes" id="UP001171111">
    <property type="component" value="Unassembled WGS sequence"/>
</dbReference>
<reference evidence="1 2" key="1">
    <citation type="submission" date="2023-06" db="EMBL/GenBank/DDBJ databases">
        <title>Campylobacter magnum sp. nov., isolated from cecal contents of domestic pigs (Sus scrofa domesticus).</title>
        <authorList>
            <person name="Papic B."/>
            <person name="Gruntar I."/>
        </authorList>
    </citation>
    <scope>NUCLEOTIDE SEQUENCE [LARGE SCALE GENOMIC DNA]</scope>
    <source>
        <strain evidence="2">34484-21</strain>
    </source>
</reference>
<organism evidence="1 2">
    <name type="scientific">Campylobacter magnus</name>
    <dbReference type="NCBI Taxonomy" id="3026462"/>
    <lineage>
        <taxon>Bacteria</taxon>
        <taxon>Pseudomonadati</taxon>
        <taxon>Campylobacterota</taxon>
        <taxon>Epsilonproteobacteria</taxon>
        <taxon>Campylobacterales</taxon>
        <taxon>Campylobacteraceae</taxon>
        <taxon>Campylobacter</taxon>
    </lineage>
</organism>
<sequence length="49" mass="5624">MLKFLNAIISSFKAFFGKRIDDKKLLKSIMSVLVMRGLRSKEGLGKMEF</sequence>
<proteinExistence type="predicted"/>
<comment type="caution">
    <text evidence="1">The sequence shown here is derived from an EMBL/GenBank/DDBJ whole genome shotgun (WGS) entry which is preliminary data.</text>
</comment>
<gene>
    <name evidence="1" type="ORF">Q2362_04660</name>
</gene>
<keyword evidence="2" id="KW-1185">Reference proteome</keyword>
<protein>
    <submittedName>
        <fullName evidence="1">Uncharacterized protein</fullName>
    </submittedName>
</protein>
<evidence type="ECO:0000313" key="1">
    <source>
        <dbReference type="EMBL" id="MDO2409390.1"/>
    </source>
</evidence>
<accession>A0ABT8T7Y7</accession>
<name>A0ABT8T7Y7_9BACT</name>
<dbReference type="RefSeq" id="WP_302244271.1">
    <property type="nucleotide sequence ID" value="NZ_JAULJQ010000005.1"/>
</dbReference>
<dbReference type="EMBL" id="JAULJQ010000005">
    <property type="protein sequence ID" value="MDO2409390.1"/>
    <property type="molecule type" value="Genomic_DNA"/>
</dbReference>